<dbReference type="Proteomes" id="UP000024547">
    <property type="component" value="Unassembled WGS sequence"/>
</dbReference>
<organism evidence="1 2">
    <name type="scientific">Hyphomonas atlantica</name>
    <dbReference type="NCBI Taxonomy" id="1280948"/>
    <lineage>
        <taxon>Bacteria</taxon>
        <taxon>Pseudomonadati</taxon>
        <taxon>Pseudomonadota</taxon>
        <taxon>Alphaproteobacteria</taxon>
        <taxon>Hyphomonadales</taxon>
        <taxon>Hyphomonadaceae</taxon>
        <taxon>Hyphomonas</taxon>
    </lineage>
</organism>
<name>A0A059EA91_9PROT</name>
<keyword evidence="2" id="KW-1185">Reference proteome</keyword>
<reference evidence="1 2" key="1">
    <citation type="journal article" date="2014" name="Antonie Van Leeuwenhoek">
        <title>Hyphomonas beringensis sp. nov. and Hyphomonas chukchiensis sp. nov., isolated from surface seawater of the Bering Sea and Chukchi Sea.</title>
        <authorList>
            <person name="Li C."/>
            <person name="Lai Q."/>
            <person name="Li G."/>
            <person name="Dong C."/>
            <person name="Wang J."/>
            <person name="Liao Y."/>
            <person name="Shao Z."/>
        </authorList>
    </citation>
    <scope>NUCLEOTIDE SEQUENCE [LARGE SCALE GENOMIC DNA]</scope>
    <source>
        <strain evidence="1 2">22II1-22F38</strain>
    </source>
</reference>
<protein>
    <submittedName>
        <fullName evidence="1">Uncharacterized protein</fullName>
    </submittedName>
</protein>
<sequence>MGDSTMHAEIVRLSLHHVDIKIVKDDKMHVLQWRRNLLWDEVLLDGKRQASSHGLFGREKVYGLVFGRDVEGRGGEQVMLLLDTSTHADWTDGTQRVKGVRLEGRDGPLVAFGSLDPKNLEKPATFGDWMKKNMGMEWGDPPSSRPH</sequence>
<proteinExistence type="predicted"/>
<evidence type="ECO:0000313" key="2">
    <source>
        <dbReference type="Proteomes" id="UP000024547"/>
    </source>
</evidence>
<dbReference type="STRING" id="1280948.HY36_13835"/>
<dbReference type="eggNOG" id="ENOG50302II">
    <property type="taxonomic scope" value="Bacteria"/>
</dbReference>
<dbReference type="PATRIC" id="fig|1280948.3.peg.1007"/>
<comment type="caution">
    <text evidence="1">The sequence shown here is derived from an EMBL/GenBank/DDBJ whole genome shotgun (WGS) entry which is preliminary data.</text>
</comment>
<dbReference type="RefSeq" id="WP_273014186.1">
    <property type="nucleotide sequence ID" value="NZ_CAXPDQ010000015.1"/>
</dbReference>
<evidence type="ECO:0000313" key="1">
    <source>
        <dbReference type="EMBL" id="KCZ64427.1"/>
    </source>
</evidence>
<accession>A0A059EA91</accession>
<dbReference type="AlphaFoldDB" id="A0A059EA91"/>
<gene>
    <name evidence="1" type="ORF">HY36_13835</name>
</gene>
<dbReference type="EMBL" id="AWFH01000004">
    <property type="protein sequence ID" value="KCZ64427.1"/>
    <property type="molecule type" value="Genomic_DNA"/>
</dbReference>